<dbReference type="InterPro" id="IPR004155">
    <property type="entry name" value="PBS_lyase_HEAT"/>
</dbReference>
<reference evidence="10 11" key="1">
    <citation type="submission" date="2019-01" db="EMBL/GenBank/DDBJ databases">
        <title>Lujinxingia litoralis gen. nov., sp. nov. and Lujinxingia sediminis gen. nov., sp. nov., new members in the order Bradymonadales, isolated from coastal sediment.</title>
        <authorList>
            <person name="Li C.-M."/>
        </authorList>
    </citation>
    <scope>NUCLEOTIDE SEQUENCE [LARGE SCALE GENOMIC DNA]</scope>
    <source>
        <strain evidence="10 11">SEH01</strain>
    </source>
</reference>
<dbReference type="InterPro" id="IPR017900">
    <property type="entry name" value="4Fe4S_Fe_S_CS"/>
</dbReference>
<evidence type="ECO:0000256" key="1">
    <source>
        <dbReference type="ARBA" id="ARBA00022485"/>
    </source>
</evidence>
<dbReference type="PROSITE" id="PS51379">
    <property type="entry name" value="4FE4S_FER_2"/>
    <property type="match status" value="1"/>
</dbReference>
<evidence type="ECO:0000256" key="8">
    <source>
        <dbReference type="ARBA" id="ARBA00023014"/>
    </source>
</evidence>
<dbReference type="PROSITE" id="PS00198">
    <property type="entry name" value="4FE4S_FER_1"/>
    <property type="match status" value="1"/>
</dbReference>
<keyword evidence="11" id="KW-1185">Reference proteome</keyword>
<protein>
    <submittedName>
        <fullName evidence="10">tRNA epoxyqueuosine(34) reductase QueG</fullName>
        <ecNumber evidence="10">1.17.99.6</ecNumber>
    </submittedName>
</protein>
<dbReference type="EMBL" id="SADD01000001">
    <property type="protein sequence ID" value="RVU48044.1"/>
    <property type="molecule type" value="Genomic_DNA"/>
</dbReference>
<name>A0ABY0CVZ5_9DELT</name>
<dbReference type="InterPro" id="IPR013542">
    <property type="entry name" value="QueG_DUF1730"/>
</dbReference>
<gene>
    <name evidence="10" type="primary">queG</name>
    <name evidence="10" type="ORF">EA187_01000</name>
</gene>
<evidence type="ECO:0000313" key="10">
    <source>
        <dbReference type="EMBL" id="RVU48044.1"/>
    </source>
</evidence>
<feature type="domain" description="4Fe-4S ferredoxin-type" evidence="9">
    <location>
        <begin position="187"/>
        <end position="216"/>
    </location>
</feature>
<dbReference type="SMART" id="SM00567">
    <property type="entry name" value="EZ_HEAT"/>
    <property type="match status" value="2"/>
</dbReference>
<evidence type="ECO:0000256" key="3">
    <source>
        <dbReference type="ARBA" id="ARBA00022694"/>
    </source>
</evidence>
<dbReference type="Proteomes" id="UP000282926">
    <property type="component" value="Unassembled WGS sequence"/>
</dbReference>
<keyword evidence="6 10" id="KW-0560">Oxidoreductase</keyword>
<evidence type="ECO:0000256" key="5">
    <source>
        <dbReference type="ARBA" id="ARBA00022785"/>
    </source>
</evidence>
<keyword evidence="7" id="KW-0408">Iron</keyword>
<keyword evidence="3" id="KW-0819">tRNA processing</keyword>
<dbReference type="SUPFAM" id="SSF48371">
    <property type="entry name" value="ARM repeat"/>
    <property type="match status" value="1"/>
</dbReference>
<sequence length="387" mass="42682">MVKGNPDEPGSKERGALRDAIKAEAVRLGFEACAIVPAERLPTARAYQEWLSEGRHGTMHYMENHQPLRVDPRVLEPGTRSVIVLLSNYRQPTDLFEGGMRVASYAHGDDYHDFLWERMRALAAFVHNETGVDVATRPAVDSAPLLERDLARMAGLGWVGKNALLIRQGLGSFTIISEVLVALDLGEPAEPAADRCGRCTRCIDACPTGAIIAPQVIDARRCISYLTIELRGPIPRRLRPLIGNHLFGCDICQTVCPWNRRAPLSEDQNFAPREAYRALSPLELLGFDHPRYVETFRRSPMKRAKLGGLKRNAAVVVGNTGSVDDVPALTRYLEREDDAVVRGHIAWALGRLGGERAAEALRAALAREEDSLVLDELDVALRMVSGV</sequence>
<dbReference type="InterPro" id="IPR011989">
    <property type="entry name" value="ARM-like"/>
</dbReference>
<dbReference type="GO" id="GO:0052693">
    <property type="term" value="F:epoxyqueuosine reductase activity"/>
    <property type="evidence" value="ECO:0007669"/>
    <property type="project" value="UniProtKB-EC"/>
</dbReference>
<dbReference type="InterPro" id="IPR017896">
    <property type="entry name" value="4Fe4S_Fe-S-bd"/>
</dbReference>
<evidence type="ECO:0000313" key="11">
    <source>
        <dbReference type="Proteomes" id="UP000282926"/>
    </source>
</evidence>
<keyword evidence="2" id="KW-0963">Cytoplasm</keyword>
<dbReference type="Pfam" id="PF08331">
    <property type="entry name" value="QueG_DUF1730"/>
    <property type="match status" value="1"/>
</dbReference>
<keyword evidence="1" id="KW-0004">4Fe-4S</keyword>
<organism evidence="10 11">
    <name type="scientific">Lujinxingia sediminis</name>
    <dbReference type="NCBI Taxonomy" id="2480984"/>
    <lineage>
        <taxon>Bacteria</taxon>
        <taxon>Deltaproteobacteria</taxon>
        <taxon>Bradymonadales</taxon>
        <taxon>Lujinxingiaceae</taxon>
        <taxon>Lujinxingia</taxon>
    </lineage>
</organism>
<dbReference type="SUPFAM" id="SSF46548">
    <property type="entry name" value="alpha-helical ferredoxin"/>
    <property type="match status" value="1"/>
</dbReference>
<accession>A0ABY0CVZ5</accession>
<keyword evidence="5" id="KW-0671">Queuosine biosynthesis</keyword>
<dbReference type="PANTHER" id="PTHR30002">
    <property type="entry name" value="EPOXYQUEUOSINE REDUCTASE"/>
    <property type="match status" value="1"/>
</dbReference>
<evidence type="ECO:0000256" key="4">
    <source>
        <dbReference type="ARBA" id="ARBA00022723"/>
    </source>
</evidence>
<dbReference type="Gene3D" id="1.25.10.10">
    <property type="entry name" value="Leucine-rich Repeat Variant"/>
    <property type="match status" value="1"/>
</dbReference>
<evidence type="ECO:0000259" key="9">
    <source>
        <dbReference type="PROSITE" id="PS51379"/>
    </source>
</evidence>
<dbReference type="Pfam" id="PF13646">
    <property type="entry name" value="HEAT_2"/>
    <property type="match status" value="1"/>
</dbReference>
<comment type="caution">
    <text evidence="10">The sequence shown here is derived from an EMBL/GenBank/DDBJ whole genome shotgun (WGS) entry which is preliminary data.</text>
</comment>
<dbReference type="InterPro" id="IPR004453">
    <property type="entry name" value="QueG"/>
</dbReference>
<dbReference type="InterPro" id="IPR016024">
    <property type="entry name" value="ARM-type_fold"/>
</dbReference>
<dbReference type="NCBIfam" id="TIGR00276">
    <property type="entry name" value="tRNA epoxyqueuosine(34) reductase QueG"/>
    <property type="match status" value="1"/>
</dbReference>
<keyword evidence="8" id="KW-0411">Iron-sulfur</keyword>
<dbReference type="PANTHER" id="PTHR30002:SF4">
    <property type="entry name" value="EPOXYQUEUOSINE REDUCTASE"/>
    <property type="match status" value="1"/>
</dbReference>
<proteinExistence type="predicted"/>
<keyword evidence="4" id="KW-0479">Metal-binding</keyword>
<dbReference type="EC" id="1.17.99.6" evidence="10"/>
<dbReference type="Pfam" id="PF13484">
    <property type="entry name" value="Fer4_16"/>
    <property type="match status" value="1"/>
</dbReference>
<evidence type="ECO:0000256" key="2">
    <source>
        <dbReference type="ARBA" id="ARBA00022490"/>
    </source>
</evidence>
<evidence type="ECO:0000256" key="6">
    <source>
        <dbReference type="ARBA" id="ARBA00023002"/>
    </source>
</evidence>
<dbReference type="Gene3D" id="3.30.70.20">
    <property type="match status" value="1"/>
</dbReference>
<evidence type="ECO:0000256" key="7">
    <source>
        <dbReference type="ARBA" id="ARBA00023004"/>
    </source>
</evidence>